<dbReference type="GO" id="GO:0016020">
    <property type="term" value="C:membrane"/>
    <property type="evidence" value="ECO:0007669"/>
    <property type="project" value="UniProtKB-SubCell"/>
</dbReference>
<keyword evidence="6" id="KW-0812">Transmembrane</keyword>
<comment type="similarity">
    <text evidence="2 5">Belongs to the CDP-alcohol phosphatidyltransferase class-I family.</text>
</comment>
<dbReference type="Gene3D" id="1.20.120.1760">
    <property type="match status" value="1"/>
</dbReference>
<evidence type="ECO:0000256" key="4">
    <source>
        <dbReference type="ARBA" id="ARBA00023136"/>
    </source>
</evidence>
<dbReference type="PROSITE" id="PS00379">
    <property type="entry name" value="CDP_ALCOHOL_P_TRANSF"/>
    <property type="match status" value="1"/>
</dbReference>
<dbReference type="InterPro" id="IPR048254">
    <property type="entry name" value="CDP_ALCOHOL_P_TRANSF_CS"/>
</dbReference>
<dbReference type="Proteomes" id="UP001140094">
    <property type="component" value="Unassembled WGS sequence"/>
</dbReference>
<reference evidence="7" key="1">
    <citation type="submission" date="2022-07" db="EMBL/GenBank/DDBJ databases">
        <title>Phylogenomic reconstructions and comparative analyses of Kickxellomycotina fungi.</title>
        <authorList>
            <person name="Reynolds N.K."/>
            <person name="Stajich J.E."/>
            <person name="Barry K."/>
            <person name="Grigoriev I.V."/>
            <person name="Crous P."/>
            <person name="Smith M.E."/>
        </authorList>
    </citation>
    <scope>NUCLEOTIDE SEQUENCE</scope>
    <source>
        <strain evidence="7">NRRL 1565</strain>
    </source>
</reference>
<dbReference type="EMBL" id="JANBUO010000229">
    <property type="protein sequence ID" value="KAJ2806077.1"/>
    <property type="molecule type" value="Genomic_DNA"/>
</dbReference>
<dbReference type="AlphaFoldDB" id="A0A9W8LVM1"/>
<evidence type="ECO:0000256" key="2">
    <source>
        <dbReference type="ARBA" id="ARBA00010441"/>
    </source>
</evidence>
<feature type="transmembrane region" description="Helical" evidence="6">
    <location>
        <begin position="254"/>
        <end position="276"/>
    </location>
</feature>
<keyword evidence="3 5" id="KW-0808">Transferase</keyword>
<protein>
    <recommendedName>
        <fullName evidence="9">Choline/ethanolaminephosphotransferase</fullName>
    </recommendedName>
</protein>
<feature type="transmembrane region" description="Helical" evidence="6">
    <location>
        <begin position="288"/>
        <end position="309"/>
    </location>
</feature>
<keyword evidence="6" id="KW-1133">Transmembrane helix</keyword>
<dbReference type="Pfam" id="PF01066">
    <property type="entry name" value="CDP-OH_P_transf"/>
    <property type="match status" value="1"/>
</dbReference>
<comment type="caution">
    <text evidence="7">The sequence shown here is derived from an EMBL/GenBank/DDBJ whole genome shotgun (WGS) entry which is preliminary data.</text>
</comment>
<dbReference type="GO" id="GO:0016780">
    <property type="term" value="F:phosphotransferase activity, for other substituted phosphate groups"/>
    <property type="evidence" value="ECO:0007669"/>
    <property type="project" value="InterPro"/>
</dbReference>
<name>A0A9W8LVM1_9FUNG</name>
<proteinExistence type="inferred from homology"/>
<feature type="transmembrane region" description="Helical" evidence="6">
    <location>
        <begin position="321"/>
        <end position="341"/>
    </location>
</feature>
<dbReference type="PIRSF" id="PIRSF015665">
    <property type="entry name" value="CHOPT"/>
    <property type="match status" value="1"/>
</dbReference>
<organism evidence="7 8">
    <name type="scientific">Coemansia guatemalensis</name>
    <dbReference type="NCBI Taxonomy" id="2761395"/>
    <lineage>
        <taxon>Eukaryota</taxon>
        <taxon>Fungi</taxon>
        <taxon>Fungi incertae sedis</taxon>
        <taxon>Zoopagomycota</taxon>
        <taxon>Kickxellomycotina</taxon>
        <taxon>Kickxellomycetes</taxon>
        <taxon>Kickxellales</taxon>
        <taxon>Kickxellaceae</taxon>
        <taxon>Coemansia</taxon>
    </lineage>
</organism>
<evidence type="ECO:0000256" key="5">
    <source>
        <dbReference type="RuleBase" id="RU003750"/>
    </source>
</evidence>
<dbReference type="PANTHER" id="PTHR10414">
    <property type="entry name" value="ETHANOLAMINEPHOSPHOTRANSFERASE"/>
    <property type="match status" value="1"/>
</dbReference>
<comment type="subcellular location">
    <subcellularLocation>
        <location evidence="1">Membrane</location>
    </subcellularLocation>
</comment>
<sequence length="401" mass="43750">MAPYIPQSYLPNLKKYKYQAVDKSLISQYVLKEYWNQLVKIFPLTMAANMVTLLGAVHVVAAMALNQIYAPNLEEECPRWVYFAHAACVWIYGSFDAVDGKQARRTGTASPLGELFDHGCDSLVVTLIMLLNASMCQLGETWWTVAMVFFALTNFYMSTMEEYHTHVLFLGYFSGPVEGILCFSLAAVATGVYGPAFWATDLVGLLPQALAARLPHLTLAHLLVVEMGLILVPTVYASFSNIARACREQQKSVAAAFADAVPFSASISSVVVWLAVSPDVRSNHLVLFLGFVGFAFSYIVGRVIVAHVTGAPFPKLNRMHIPIFVGTANALAPAIGAAKLFDGHNEVVFIWVCLAYTGAQYAHFALEVIDTICNYLDINCLTIKHKPAAATATTAASKKSS</sequence>
<accession>A0A9W8LVM1</accession>
<dbReference type="InterPro" id="IPR000462">
    <property type="entry name" value="CDP-OH_P_trans"/>
</dbReference>
<dbReference type="InterPro" id="IPR014472">
    <property type="entry name" value="CHOPT"/>
</dbReference>
<dbReference type="PANTHER" id="PTHR10414:SF37">
    <property type="entry name" value="BB IN A BOXCAR, ISOFORM C"/>
    <property type="match status" value="1"/>
</dbReference>
<evidence type="ECO:0000313" key="8">
    <source>
        <dbReference type="Proteomes" id="UP001140094"/>
    </source>
</evidence>
<feature type="transmembrane region" description="Helical" evidence="6">
    <location>
        <begin position="347"/>
        <end position="366"/>
    </location>
</feature>
<evidence type="ECO:0000256" key="1">
    <source>
        <dbReference type="ARBA" id="ARBA00004370"/>
    </source>
</evidence>
<evidence type="ECO:0008006" key="9">
    <source>
        <dbReference type="Google" id="ProtNLM"/>
    </source>
</evidence>
<gene>
    <name evidence="7" type="ORF">H4R20_001829</name>
</gene>
<evidence type="ECO:0000256" key="6">
    <source>
        <dbReference type="SAM" id="Phobius"/>
    </source>
</evidence>
<dbReference type="OrthoDB" id="196717at2759"/>
<evidence type="ECO:0000256" key="3">
    <source>
        <dbReference type="ARBA" id="ARBA00022679"/>
    </source>
</evidence>
<keyword evidence="4 6" id="KW-0472">Membrane</keyword>
<feature type="transmembrane region" description="Helical" evidence="6">
    <location>
        <begin position="41"/>
        <end position="68"/>
    </location>
</feature>
<feature type="transmembrane region" description="Helical" evidence="6">
    <location>
        <begin position="219"/>
        <end position="242"/>
    </location>
</feature>
<evidence type="ECO:0000313" key="7">
    <source>
        <dbReference type="EMBL" id="KAJ2806077.1"/>
    </source>
</evidence>
<dbReference type="InterPro" id="IPR043130">
    <property type="entry name" value="CDP-OH_PTrfase_TM_dom"/>
</dbReference>
<feature type="transmembrane region" description="Helical" evidence="6">
    <location>
        <begin position="141"/>
        <end position="159"/>
    </location>
</feature>
<dbReference type="GO" id="GO:0008654">
    <property type="term" value="P:phospholipid biosynthetic process"/>
    <property type="evidence" value="ECO:0007669"/>
    <property type="project" value="InterPro"/>
</dbReference>
<keyword evidence="8" id="KW-1185">Reference proteome</keyword>